<keyword evidence="2" id="KW-1185">Reference proteome</keyword>
<evidence type="ECO:0000313" key="1">
    <source>
        <dbReference type="EMBL" id="RJG16363.1"/>
    </source>
</evidence>
<dbReference type="AlphaFoldDB" id="A0A418XUE0"/>
<sequence length="68" mass="7362">MTGQGNEWAGERSCSVYADGMLAIMTWKIRVRHAFIGSGRGAGFTGLPYRAFVTFACQQKVSTKAGDD</sequence>
<dbReference type="Proteomes" id="UP000283734">
    <property type="component" value="Unassembled WGS sequence"/>
</dbReference>
<proteinExistence type="predicted"/>
<reference evidence="1 2" key="1">
    <citation type="submission" date="2018-09" db="EMBL/GenBank/DDBJ databases">
        <title>Alcanivorax profundi sp. nov., isolated from 1000 m-depth seawater of the Mariana Trench.</title>
        <authorList>
            <person name="Liu J."/>
        </authorList>
    </citation>
    <scope>NUCLEOTIDE SEQUENCE [LARGE SCALE GENOMIC DNA]</scope>
    <source>
        <strain evidence="1 2">MTEO17</strain>
    </source>
</reference>
<gene>
    <name evidence="1" type="ORF">D4A39_13970</name>
</gene>
<accession>A0A418XUE0</accession>
<evidence type="ECO:0000313" key="2">
    <source>
        <dbReference type="Proteomes" id="UP000283734"/>
    </source>
</evidence>
<protein>
    <submittedName>
        <fullName evidence="1">Uncharacterized protein</fullName>
    </submittedName>
</protein>
<comment type="caution">
    <text evidence="1">The sequence shown here is derived from an EMBL/GenBank/DDBJ whole genome shotgun (WGS) entry which is preliminary data.</text>
</comment>
<organism evidence="1 2">
    <name type="scientific">Alcanivorax profundi</name>
    <dbReference type="NCBI Taxonomy" id="2338368"/>
    <lineage>
        <taxon>Bacteria</taxon>
        <taxon>Pseudomonadati</taxon>
        <taxon>Pseudomonadota</taxon>
        <taxon>Gammaproteobacteria</taxon>
        <taxon>Oceanospirillales</taxon>
        <taxon>Alcanivoracaceae</taxon>
        <taxon>Alcanivorax</taxon>
    </lineage>
</organism>
<dbReference type="EMBL" id="QYYA01000005">
    <property type="protein sequence ID" value="RJG16363.1"/>
    <property type="molecule type" value="Genomic_DNA"/>
</dbReference>
<name>A0A418XUE0_9GAMM</name>